<keyword evidence="2" id="KW-1185">Reference proteome</keyword>
<keyword evidence="1" id="KW-0808">Transferase</keyword>
<dbReference type="EMBL" id="SRYA01000078">
    <property type="protein sequence ID" value="TGY90921.1"/>
    <property type="molecule type" value="Genomic_DNA"/>
</dbReference>
<name>A0AC61RPM7_9FIRM</name>
<protein>
    <submittedName>
        <fullName evidence="1">Allose kinase</fullName>
        <ecNumber evidence="1">2.7.1.55</ecNumber>
    </submittedName>
</protein>
<dbReference type="EC" id="2.7.1.55" evidence="1"/>
<comment type="caution">
    <text evidence="1">The sequence shown here is derived from an EMBL/GenBank/DDBJ whole genome shotgun (WGS) entry which is preliminary data.</text>
</comment>
<reference evidence="1" key="1">
    <citation type="submission" date="2019-04" db="EMBL/GenBank/DDBJ databases">
        <title>Microbes associate with the intestines of laboratory mice.</title>
        <authorList>
            <person name="Navarre W."/>
            <person name="Wong E."/>
            <person name="Huang K."/>
            <person name="Tropini C."/>
            <person name="Ng K."/>
            <person name="Yu B."/>
        </authorList>
    </citation>
    <scope>NUCLEOTIDE SEQUENCE</scope>
    <source>
        <strain evidence="1">NM01_1-7b</strain>
    </source>
</reference>
<keyword evidence="1" id="KW-0418">Kinase</keyword>
<evidence type="ECO:0000313" key="1">
    <source>
        <dbReference type="EMBL" id="TGY90921.1"/>
    </source>
</evidence>
<dbReference type="Proteomes" id="UP000304953">
    <property type="component" value="Unassembled WGS sequence"/>
</dbReference>
<accession>A0AC61RPM7</accession>
<evidence type="ECO:0000313" key="2">
    <source>
        <dbReference type="Proteomes" id="UP000304953"/>
    </source>
</evidence>
<proteinExistence type="predicted"/>
<sequence>MKKQRKGVFADGKFDFPEIKRHRRWRNMSVDNSYIIGIDIGGTNFRIGAVDSSWNTRSFRKIPVKDVFCQENALEALAEYLKRYLSDLDGKSAAIAIGLPATLNRERTVLLQAPNLPNMENIPMVRELSGIFSIPVYLEKDVSMALFYDRRKYGIPDCEILAGCYFGTGIGNAIMINGRILAGRNGTAGELGHIPADGSEIPCGCGNTGCMENLAGGKYLAWLCRETYPDTPIGELFSKHPKDKLLLQFVDRMAAAVAAEINILNPDYIIIGGGVPAMKDFPKDYLEQQIHVHVRKPYPEQDLQLVFAEDEEDKAVIGAALYAAEHIK</sequence>
<gene>
    <name evidence="1" type="primary">alsK</name>
    <name evidence="1" type="ORF">E5329_23645</name>
</gene>
<organism evidence="1 2">
    <name type="scientific">Petralouisia muris</name>
    <dbReference type="NCBI Taxonomy" id="3032872"/>
    <lineage>
        <taxon>Bacteria</taxon>
        <taxon>Bacillati</taxon>
        <taxon>Bacillota</taxon>
        <taxon>Clostridia</taxon>
        <taxon>Lachnospirales</taxon>
        <taxon>Lachnospiraceae</taxon>
        <taxon>Petralouisia</taxon>
    </lineage>
</organism>